<dbReference type="Proteomes" id="UP001175211">
    <property type="component" value="Unassembled WGS sequence"/>
</dbReference>
<gene>
    <name evidence="1" type="ORF">EV420DRAFT_1533265</name>
</gene>
<reference evidence="1" key="1">
    <citation type="submission" date="2023-06" db="EMBL/GenBank/DDBJ databases">
        <authorList>
            <consortium name="Lawrence Berkeley National Laboratory"/>
            <person name="Ahrendt S."/>
            <person name="Sahu N."/>
            <person name="Indic B."/>
            <person name="Wong-Bajracharya J."/>
            <person name="Merenyi Z."/>
            <person name="Ke H.-M."/>
            <person name="Monk M."/>
            <person name="Kocsube S."/>
            <person name="Drula E."/>
            <person name="Lipzen A."/>
            <person name="Balint B."/>
            <person name="Henrissat B."/>
            <person name="Andreopoulos B."/>
            <person name="Martin F.M."/>
            <person name="Harder C.B."/>
            <person name="Rigling D."/>
            <person name="Ford K.L."/>
            <person name="Foster G.D."/>
            <person name="Pangilinan J."/>
            <person name="Papanicolaou A."/>
            <person name="Barry K."/>
            <person name="LaButti K."/>
            <person name="Viragh M."/>
            <person name="Koriabine M."/>
            <person name="Yan M."/>
            <person name="Riley R."/>
            <person name="Champramary S."/>
            <person name="Plett K.L."/>
            <person name="Tsai I.J."/>
            <person name="Slot J."/>
            <person name="Sipos G."/>
            <person name="Plett J."/>
            <person name="Nagy L.G."/>
            <person name="Grigoriev I.V."/>
        </authorList>
    </citation>
    <scope>NUCLEOTIDE SEQUENCE</scope>
    <source>
        <strain evidence="1">CCBAS 213</strain>
    </source>
</reference>
<dbReference type="GeneID" id="85356306"/>
<keyword evidence="2" id="KW-1185">Reference proteome</keyword>
<evidence type="ECO:0000313" key="2">
    <source>
        <dbReference type="Proteomes" id="UP001175211"/>
    </source>
</evidence>
<protein>
    <submittedName>
        <fullName evidence="1">Uncharacterized protein</fullName>
    </submittedName>
</protein>
<organism evidence="1 2">
    <name type="scientific">Armillaria tabescens</name>
    <name type="common">Ringless honey mushroom</name>
    <name type="synonym">Agaricus tabescens</name>
    <dbReference type="NCBI Taxonomy" id="1929756"/>
    <lineage>
        <taxon>Eukaryota</taxon>
        <taxon>Fungi</taxon>
        <taxon>Dikarya</taxon>
        <taxon>Basidiomycota</taxon>
        <taxon>Agaricomycotina</taxon>
        <taxon>Agaricomycetes</taxon>
        <taxon>Agaricomycetidae</taxon>
        <taxon>Agaricales</taxon>
        <taxon>Marasmiineae</taxon>
        <taxon>Physalacriaceae</taxon>
        <taxon>Desarmillaria</taxon>
    </lineage>
</organism>
<dbReference type="EMBL" id="JAUEPS010000012">
    <property type="protein sequence ID" value="KAK0460640.1"/>
    <property type="molecule type" value="Genomic_DNA"/>
</dbReference>
<dbReference type="RefSeq" id="XP_060332679.1">
    <property type="nucleotide sequence ID" value="XM_060472758.1"/>
</dbReference>
<dbReference type="AlphaFoldDB" id="A0AA39N7V2"/>
<dbReference type="SUPFAM" id="SSF56801">
    <property type="entry name" value="Acetyl-CoA synthetase-like"/>
    <property type="match status" value="1"/>
</dbReference>
<evidence type="ECO:0000313" key="1">
    <source>
        <dbReference type="EMBL" id="KAK0460640.1"/>
    </source>
</evidence>
<comment type="caution">
    <text evidence="1">The sequence shown here is derived from an EMBL/GenBank/DDBJ whole genome shotgun (WGS) entry which is preliminary data.</text>
</comment>
<sequence>MSTHEPGSYSQLFSCPSFASMPLPHHMGPSFELWIIGGCLPECVVDAFSRLEHGYVLCNAYGPTKVAINASSRLHYRNVMLGCLIRPPPTQTCATWVSGRARLMRFSAGERMLARSRSDQSVCAEVDGCITHVIARAGQSGSWSGIECLGRILGMDQVKLGGRHVELGEIETMLFPLRSSRRTAIRQIEDDVW</sequence>
<name>A0AA39N7V2_ARMTA</name>
<accession>A0AA39N7V2</accession>
<proteinExistence type="predicted"/>